<keyword evidence="3" id="KW-1185">Reference proteome</keyword>
<reference evidence="2" key="1">
    <citation type="journal article" date="2023" name="GigaByte">
        <title>Genome assembly of the bearded iris, Iris pallida Lam.</title>
        <authorList>
            <person name="Bruccoleri R.E."/>
            <person name="Oakeley E.J."/>
            <person name="Faust A.M.E."/>
            <person name="Altorfer M."/>
            <person name="Dessus-Babus S."/>
            <person name="Burckhardt D."/>
            <person name="Oertli M."/>
            <person name="Naumann U."/>
            <person name="Petersen F."/>
            <person name="Wong J."/>
        </authorList>
    </citation>
    <scope>NUCLEOTIDE SEQUENCE</scope>
    <source>
        <strain evidence="2">GSM-AAB239-AS_SAM_17_03QT</strain>
    </source>
</reference>
<accession>A0AAX6F8I2</accession>
<evidence type="ECO:0000313" key="2">
    <source>
        <dbReference type="EMBL" id="KAJ6812767.1"/>
    </source>
</evidence>
<comment type="caution">
    <text evidence="2">The sequence shown here is derived from an EMBL/GenBank/DDBJ whole genome shotgun (WGS) entry which is preliminary data.</text>
</comment>
<evidence type="ECO:0000256" key="1">
    <source>
        <dbReference type="SAM" id="MobiDB-lite"/>
    </source>
</evidence>
<name>A0AAX6F8I2_IRIPA</name>
<gene>
    <name evidence="2" type="ORF">M6B38_146960</name>
</gene>
<proteinExistence type="predicted"/>
<dbReference type="AlphaFoldDB" id="A0AAX6F8I2"/>
<dbReference type="Proteomes" id="UP001140949">
    <property type="component" value="Unassembled WGS sequence"/>
</dbReference>
<feature type="region of interest" description="Disordered" evidence="1">
    <location>
        <begin position="1"/>
        <end position="41"/>
    </location>
</feature>
<feature type="compositionally biased region" description="Basic and acidic residues" evidence="1">
    <location>
        <begin position="75"/>
        <end position="86"/>
    </location>
</feature>
<organism evidence="2 3">
    <name type="scientific">Iris pallida</name>
    <name type="common">Sweet iris</name>
    <dbReference type="NCBI Taxonomy" id="29817"/>
    <lineage>
        <taxon>Eukaryota</taxon>
        <taxon>Viridiplantae</taxon>
        <taxon>Streptophyta</taxon>
        <taxon>Embryophyta</taxon>
        <taxon>Tracheophyta</taxon>
        <taxon>Spermatophyta</taxon>
        <taxon>Magnoliopsida</taxon>
        <taxon>Liliopsida</taxon>
        <taxon>Asparagales</taxon>
        <taxon>Iridaceae</taxon>
        <taxon>Iridoideae</taxon>
        <taxon>Irideae</taxon>
        <taxon>Iris</taxon>
    </lineage>
</organism>
<feature type="compositionally biased region" description="Basic and acidic residues" evidence="1">
    <location>
        <begin position="12"/>
        <end position="25"/>
    </location>
</feature>
<protein>
    <submittedName>
        <fullName evidence="2">Double-stranded RNA-binding protein 8-like</fullName>
    </submittedName>
</protein>
<sequence>MSVVQGNNGEMSGRKEDEPLDRVNEAKPNGSFLSKKFRRTKDGLAAVLDPVELNQAIEGEDMSVVEGNNGGMSGRRKDEPQDRVNEAKPNGGSMIKNRTT</sequence>
<reference evidence="2" key="2">
    <citation type="submission" date="2023-04" db="EMBL/GenBank/DDBJ databases">
        <authorList>
            <person name="Bruccoleri R.E."/>
            <person name="Oakeley E.J."/>
            <person name="Faust A.-M."/>
            <person name="Dessus-Babus S."/>
            <person name="Altorfer M."/>
            <person name="Burckhardt D."/>
            <person name="Oertli M."/>
            <person name="Naumann U."/>
            <person name="Petersen F."/>
            <person name="Wong J."/>
        </authorList>
    </citation>
    <scope>NUCLEOTIDE SEQUENCE</scope>
    <source>
        <strain evidence="2">GSM-AAB239-AS_SAM_17_03QT</strain>
        <tissue evidence="2">Leaf</tissue>
    </source>
</reference>
<evidence type="ECO:0000313" key="3">
    <source>
        <dbReference type="Proteomes" id="UP001140949"/>
    </source>
</evidence>
<feature type="compositionally biased region" description="Polar residues" evidence="1">
    <location>
        <begin position="1"/>
        <end position="10"/>
    </location>
</feature>
<dbReference type="EMBL" id="JANAVB010030818">
    <property type="protein sequence ID" value="KAJ6812767.1"/>
    <property type="molecule type" value="Genomic_DNA"/>
</dbReference>
<feature type="region of interest" description="Disordered" evidence="1">
    <location>
        <begin position="59"/>
        <end position="100"/>
    </location>
</feature>